<feature type="binding site" evidence="3">
    <location>
        <position position="62"/>
    </location>
    <ligand>
        <name>Mg(2+)</name>
        <dbReference type="ChEBI" id="CHEBI:18420"/>
        <label>1</label>
    </ligand>
</feature>
<dbReference type="GO" id="GO:0046872">
    <property type="term" value="F:metal ion binding"/>
    <property type="evidence" value="ECO:0007669"/>
    <property type="project" value="UniProtKB-KW"/>
</dbReference>
<feature type="binding site" evidence="3">
    <location>
        <position position="281"/>
    </location>
    <ligand>
        <name>Mg(2+)</name>
        <dbReference type="ChEBI" id="CHEBI:18420"/>
        <label>1</label>
    </ligand>
</feature>
<organism evidence="4 5">
    <name type="scientific">Kribbella antibiotica</name>
    <dbReference type="NCBI Taxonomy" id="190195"/>
    <lineage>
        <taxon>Bacteria</taxon>
        <taxon>Bacillati</taxon>
        <taxon>Actinomycetota</taxon>
        <taxon>Actinomycetes</taxon>
        <taxon>Propionibacteriales</taxon>
        <taxon>Kribbellaceae</taxon>
        <taxon>Kribbella</taxon>
    </lineage>
</organism>
<protein>
    <submittedName>
        <fullName evidence="4">ADP-ribosylglycohydrolase family protein</fullName>
    </submittedName>
</protein>
<feature type="binding site" evidence="3">
    <location>
        <position position="63"/>
    </location>
    <ligand>
        <name>Mg(2+)</name>
        <dbReference type="ChEBI" id="CHEBI:18420"/>
        <label>1</label>
    </ligand>
</feature>
<dbReference type="PANTHER" id="PTHR16222">
    <property type="entry name" value="ADP-RIBOSYLGLYCOHYDROLASE"/>
    <property type="match status" value="1"/>
</dbReference>
<evidence type="ECO:0000256" key="2">
    <source>
        <dbReference type="ARBA" id="ARBA00022801"/>
    </source>
</evidence>
<comment type="similarity">
    <text evidence="1">Belongs to the ADP-ribosylglycohydrolase family.</text>
</comment>
<gene>
    <name evidence="4" type="ORF">E1263_24520</name>
</gene>
<dbReference type="EMBL" id="SMKX01000079">
    <property type="protein sequence ID" value="TDD57085.1"/>
    <property type="molecule type" value="Genomic_DNA"/>
</dbReference>
<evidence type="ECO:0000313" key="4">
    <source>
        <dbReference type="EMBL" id="TDD57085.1"/>
    </source>
</evidence>
<dbReference type="RefSeq" id="WP_132171288.1">
    <property type="nucleotide sequence ID" value="NZ_SMKX01000079.1"/>
</dbReference>
<evidence type="ECO:0000256" key="1">
    <source>
        <dbReference type="ARBA" id="ARBA00010702"/>
    </source>
</evidence>
<dbReference type="PANTHER" id="PTHR16222:SF24">
    <property type="entry name" value="ADP-RIBOSYLHYDROLASE ARH3"/>
    <property type="match status" value="1"/>
</dbReference>
<dbReference type="Proteomes" id="UP000295124">
    <property type="component" value="Unassembled WGS sequence"/>
</dbReference>
<comment type="cofactor">
    <cofactor evidence="3">
        <name>Mg(2+)</name>
        <dbReference type="ChEBI" id="CHEBI:18420"/>
    </cofactor>
    <text evidence="3">Binds 2 magnesium ions per subunit.</text>
</comment>
<proteinExistence type="inferred from homology"/>
<dbReference type="Gene3D" id="1.10.4080.10">
    <property type="entry name" value="ADP-ribosylation/Crystallin J1"/>
    <property type="match status" value="1"/>
</dbReference>
<feature type="binding site" evidence="3">
    <location>
        <position position="278"/>
    </location>
    <ligand>
        <name>Mg(2+)</name>
        <dbReference type="ChEBI" id="CHEBI:18420"/>
        <label>1</label>
    </ligand>
</feature>
<name>A0A4R4ZFC9_9ACTN</name>
<comment type="caution">
    <text evidence="4">The sequence shown here is derived from an EMBL/GenBank/DDBJ whole genome shotgun (WGS) entry which is preliminary data.</text>
</comment>
<keyword evidence="5" id="KW-1185">Reference proteome</keyword>
<feature type="binding site" evidence="3">
    <location>
        <position position="61"/>
    </location>
    <ligand>
        <name>Mg(2+)</name>
        <dbReference type="ChEBI" id="CHEBI:18420"/>
        <label>1</label>
    </ligand>
</feature>
<feature type="binding site" evidence="3">
    <location>
        <position position="280"/>
    </location>
    <ligand>
        <name>Mg(2+)</name>
        <dbReference type="ChEBI" id="CHEBI:18420"/>
        <label>1</label>
    </ligand>
</feature>
<dbReference type="AlphaFoldDB" id="A0A4R4ZFC9"/>
<keyword evidence="3" id="KW-0479">Metal-binding</keyword>
<keyword evidence="3" id="KW-0460">Magnesium</keyword>
<dbReference type="GO" id="GO:0016787">
    <property type="term" value="F:hydrolase activity"/>
    <property type="evidence" value="ECO:0007669"/>
    <property type="project" value="UniProtKB-KW"/>
</dbReference>
<dbReference type="InterPro" id="IPR005502">
    <property type="entry name" value="Ribosyl_crysJ1"/>
</dbReference>
<dbReference type="Pfam" id="PF03747">
    <property type="entry name" value="ADP_ribosyl_GH"/>
    <property type="match status" value="1"/>
</dbReference>
<reference evidence="4 5" key="1">
    <citation type="submission" date="2019-03" db="EMBL/GenBank/DDBJ databases">
        <title>Draft genome sequences of novel Actinobacteria.</title>
        <authorList>
            <person name="Sahin N."/>
            <person name="Ay H."/>
            <person name="Saygin H."/>
        </authorList>
    </citation>
    <scope>NUCLEOTIDE SEQUENCE [LARGE SCALE GENOMIC DNA]</scope>
    <source>
        <strain evidence="4 5">JCM 13523</strain>
    </source>
</reference>
<dbReference type="SUPFAM" id="SSF101478">
    <property type="entry name" value="ADP-ribosylglycohydrolase"/>
    <property type="match status" value="1"/>
</dbReference>
<dbReference type="OrthoDB" id="2822542at2"/>
<accession>A0A4R4ZFC9</accession>
<sequence length="338" mass="34149">MSTRDRALGALYGLAIGDALGMPAQSLSRANIALRYGVVDRLLPGAPDQPIAPNMPAGTITDDTEQALLLADLLVAGNGRVDPHAFAGALQAWEQDMIRRGSLDLLGPSTKRALDRLAAGEPAEQTGRDGTTNGAAMRVAPVGIAYAGDGLLDAVLESCVVTHNTGLGIGAAAAVAAAVSAGVGGADLPTAVAAAEDAAQAGGQRGHWVAGGRIAERLRWVRGWARGLTPDELVPAIDEVVGTSVAANESVIAAFALIEVLGTDVRAALTAAASLGGDTDTIAAICGAVLGAHHGVSGLPSDLLDQVRRVNRLDLDATADGLLALRATEGGQHGHRHI</sequence>
<keyword evidence="2 4" id="KW-0378">Hydrolase</keyword>
<evidence type="ECO:0000256" key="3">
    <source>
        <dbReference type="PIRSR" id="PIRSR605502-1"/>
    </source>
</evidence>
<evidence type="ECO:0000313" key="5">
    <source>
        <dbReference type="Proteomes" id="UP000295124"/>
    </source>
</evidence>
<dbReference type="InterPro" id="IPR050792">
    <property type="entry name" value="ADP-ribosylglycohydrolase"/>
</dbReference>
<dbReference type="InterPro" id="IPR036705">
    <property type="entry name" value="Ribosyl_crysJ1_sf"/>
</dbReference>